<feature type="compositionally biased region" description="Polar residues" evidence="2">
    <location>
        <begin position="229"/>
        <end position="238"/>
    </location>
</feature>
<dbReference type="PANTHER" id="PTHR13602:SF2">
    <property type="entry name" value="UPF0488 PROTEIN C8ORF33"/>
    <property type="match status" value="1"/>
</dbReference>
<organism evidence="3 4">
    <name type="scientific">Pelobates cultripes</name>
    <name type="common">Western spadefoot toad</name>
    <dbReference type="NCBI Taxonomy" id="61616"/>
    <lineage>
        <taxon>Eukaryota</taxon>
        <taxon>Metazoa</taxon>
        <taxon>Chordata</taxon>
        <taxon>Craniata</taxon>
        <taxon>Vertebrata</taxon>
        <taxon>Euteleostomi</taxon>
        <taxon>Amphibia</taxon>
        <taxon>Batrachia</taxon>
        <taxon>Anura</taxon>
        <taxon>Pelobatoidea</taxon>
        <taxon>Pelobatidae</taxon>
        <taxon>Pelobates</taxon>
    </lineage>
</organism>
<comment type="similarity">
    <text evidence="1">Belongs to the UPF0488 family.</text>
</comment>
<feature type="region of interest" description="Disordered" evidence="2">
    <location>
        <begin position="225"/>
        <end position="301"/>
    </location>
</feature>
<feature type="region of interest" description="Disordered" evidence="2">
    <location>
        <begin position="134"/>
        <end position="158"/>
    </location>
</feature>
<evidence type="ECO:0000256" key="2">
    <source>
        <dbReference type="SAM" id="MobiDB-lite"/>
    </source>
</evidence>
<name>A0AAD1SQN9_PELCU</name>
<dbReference type="PANTHER" id="PTHR13602">
    <property type="entry name" value="UPF0488 PROTEIN C8ORF33"/>
    <property type="match status" value="1"/>
</dbReference>
<feature type="compositionally biased region" description="Basic and acidic residues" evidence="2">
    <location>
        <begin position="272"/>
        <end position="285"/>
    </location>
</feature>
<dbReference type="Proteomes" id="UP001295444">
    <property type="component" value="Chromosome 07"/>
</dbReference>
<evidence type="ECO:0000256" key="1">
    <source>
        <dbReference type="ARBA" id="ARBA00005707"/>
    </source>
</evidence>
<protein>
    <submittedName>
        <fullName evidence="3">Uncharacterized protein</fullName>
    </submittedName>
</protein>
<proteinExistence type="inferred from homology"/>
<evidence type="ECO:0000313" key="3">
    <source>
        <dbReference type="EMBL" id="CAH2307649.1"/>
    </source>
</evidence>
<sequence length="445" mass="49374">MEEAPQGSFEDELDWCIHKLETCLLRRNPSPKQVSDAEKVLQVLRSRKAPFVKKRSVMNRVFGNYRLKMAEERKAQEKTAANLPDAHIQEGTSQDSQSVCYRKCSKDTPASSSSWFPVSDNTFNFNFCVDELDQGTDSGTEDAENNQNEHVTDGDSHDVNQASIIVPNAALGFSFNFQIPDDAASTLPNLELGGQGSVEKTSAENMTTVTEPNAVSQNHTELQAAVNKTEASVTSSNTVKKDEAKNMSGDSPSKKKKKKGSKGKGLTGEGQKVSKAETPNKETRGADSSSDAPQSGEDELSRELDWCVEQLEIGLQRQKSTPKQVEEALRAIKTLRSEKAALVKKRQVMRAMFGDYRRKMEEERQKQLKLMQTAAQSARMKKVSTVQRQKTSKVFRQSIRKTCKNPNTAPVTLALDSPAEPGATSSQQIFVFRSSDEPFCFNFQL</sequence>
<accession>A0AAD1SQN9</accession>
<keyword evidence="4" id="KW-1185">Reference proteome</keyword>
<reference evidence="3" key="1">
    <citation type="submission" date="2022-03" db="EMBL/GenBank/DDBJ databases">
        <authorList>
            <person name="Alioto T."/>
            <person name="Alioto T."/>
            <person name="Gomez Garrido J."/>
        </authorList>
    </citation>
    <scope>NUCLEOTIDE SEQUENCE</scope>
</reference>
<dbReference type="Pfam" id="PF15393">
    <property type="entry name" value="DUF4615"/>
    <property type="match status" value="2"/>
</dbReference>
<gene>
    <name evidence="3" type="ORF">PECUL_23A019258</name>
</gene>
<feature type="compositionally biased region" description="Acidic residues" evidence="2">
    <location>
        <begin position="134"/>
        <end position="144"/>
    </location>
</feature>
<dbReference type="AlphaFoldDB" id="A0AAD1SQN9"/>
<dbReference type="InterPro" id="IPR029274">
    <property type="entry name" value="DUF4615"/>
</dbReference>
<dbReference type="EMBL" id="OW240918">
    <property type="protein sequence ID" value="CAH2307649.1"/>
    <property type="molecule type" value="Genomic_DNA"/>
</dbReference>
<evidence type="ECO:0000313" key="4">
    <source>
        <dbReference type="Proteomes" id="UP001295444"/>
    </source>
</evidence>